<feature type="non-terminal residue" evidence="1">
    <location>
        <position position="413"/>
    </location>
</feature>
<gene>
    <name evidence="1" type="ORF">FBU59_005575</name>
</gene>
<protein>
    <submittedName>
        <fullName evidence="1">Uncharacterized protein</fullName>
    </submittedName>
</protein>
<dbReference type="EMBL" id="JANBPW010004487">
    <property type="protein sequence ID" value="KAJ1934817.1"/>
    <property type="molecule type" value="Genomic_DNA"/>
</dbReference>
<comment type="caution">
    <text evidence="1">The sequence shown here is derived from an EMBL/GenBank/DDBJ whole genome shotgun (WGS) entry which is preliminary data.</text>
</comment>
<evidence type="ECO:0000313" key="2">
    <source>
        <dbReference type="Proteomes" id="UP001150603"/>
    </source>
</evidence>
<accession>A0ACC1J2D7</accession>
<feature type="non-terminal residue" evidence="1">
    <location>
        <position position="1"/>
    </location>
</feature>
<keyword evidence="2" id="KW-1185">Reference proteome</keyword>
<organism evidence="1 2">
    <name type="scientific">Linderina macrospora</name>
    <dbReference type="NCBI Taxonomy" id="4868"/>
    <lineage>
        <taxon>Eukaryota</taxon>
        <taxon>Fungi</taxon>
        <taxon>Fungi incertae sedis</taxon>
        <taxon>Zoopagomycota</taxon>
        <taxon>Kickxellomycotina</taxon>
        <taxon>Kickxellomycetes</taxon>
        <taxon>Kickxellales</taxon>
        <taxon>Kickxellaceae</taxon>
        <taxon>Linderina</taxon>
    </lineage>
</organism>
<dbReference type="Proteomes" id="UP001150603">
    <property type="component" value="Unassembled WGS sequence"/>
</dbReference>
<name>A0ACC1J2D7_9FUNG</name>
<sequence>KNPFETPNILAAVPTGSAPAPELCNVVESAKIWRRNASRLSFAESRKHIQSLISGCYPSPHKHYLDFVMVEFMSTDPIVGPELVIGSIADHMFVNSIVYGRQESPFSTIRGMFVAIDHEEEEEQPVAAVKGEPVFNAVVGGRVRKAVEAQAAVVRSKRSETTVRAPVACMRVLLILTALRYGQSFTETPIYSWLTDVLDNSPESLQKTYFAALFGTKPNISQDFPTEPDWPRKARALVDLWTHDARLEDKPIKNTVGYMVLMSAIKNGTWKTFATDWAPATCNLIRNQFAMRRTSRRQAEIIRAVLQYPVNAGAPGNHPIWVLAELSVNNPDRLTFANARDWFILHALPAILGEWSANENARALLCQLMSSVDLLYKTVPWIDVATSLVQNIFMSNGPAVAFSSRLAKDKFVA</sequence>
<reference evidence="1" key="1">
    <citation type="submission" date="2022-07" db="EMBL/GenBank/DDBJ databases">
        <title>Phylogenomic reconstructions and comparative analyses of Kickxellomycotina fungi.</title>
        <authorList>
            <person name="Reynolds N.K."/>
            <person name="Stajich J.E."/>
            <person name="Barry K."/>
            <person name="Grigoriev I.V."/>
            <person name="Crous P."/>
            <person name="Smith M.E."/>
        </authorList>
    </citation>
    <scope>NUCLEOTIDE SEQUENCE</scope>
    <source>
        <strain evidence="1">NRRL 5244</strain>
    </source>
</reference>
<proteinExistence type="predicted"/>
<evidence type="ECO:0000313" key="1">
    <source>
        <dbReference type="EMBL" id="KAJ1934817.1"/>
    </source>
</evidence>